<keyword evidence="4" id="KW-1185">Reference proteome</keyword>
<feature type="transmembrane region" description="Helical" evidence="2">
    <location>
        <begin position="28"/>
        <end position="47"/>
    </location>
</feature>
<proteinExistence type="predicted"/>
<sequence>MRNDDQPTAPPETPSDEPPARELWAPRISVVIGLILACAYAFGGAGVGDFCLDDAWIHLAYAKSLSLGEGLSYNPGDQETGFSSPLWVAALAVWPTEPDPVGSVKLLGALLHAATAGLASAIALDLVHARASVARPMPAMSIALLAGILTATSPTLLQGASSGMEVPLTTCLLLACLRTSLREQWLLAGVLGFAVELARPEALACLLGFAALAWLGQTLAKRGLPGPERARAGLRSLVVATPALGAGLGLGLWVVYCELVSGWPWPNTAYVKSTLGQASGLGSGLDYLGAQVLPWQPWFVGVGGLALIAAAVWTDLSDRGVLDPRDSDSSSRPEPPRRRWQLSALLVAYLAGMLGTAITRPLNPDTLFYEARYFAIFAAIPPIVIALGVARTHRVLGVVLILPIALLTGLQIPAAHTIQRAQERGIALLHSDPARLATRELPADARVAVEGAGAMRYRTPRAMTIIDVIGLNDAAIAHAPDDAAKACVLVERAPQYFVLPDHIAAPLSRVFELRVLAEFVDPASAQVAEPHEVRVLLLEVLGVRERWRGCVDQGDGLARSRAPNSPRAPKLR</sequence>
<dbReference type="Proteomes" id="UP000237968">
    <property type="component" value="Unassembled WGS sequence"/>
</dbReference>
<dbReference type="OrthoDB" id="5492344at2"/>
<feature type="compositionally biased region" description="Pro residues" evidence="1">
    <location>
        <begin position="8"/>
        <end position="17"/>
    </location>
</feature>
<evidence type="ECO:0000256" key="2">
    <source>
        <dbReference type="SAM" id="Phobius"/>
    </source>
</evidence>
<feature type="transmembrane region" description="Helical" evidence="2">
    <location>
        <begin position="139"/>
        <end position="157"/>
    </location>
</feature>
<evidence type="ECO:0000313" key="4">
    <source>
        <dbReference type="Proteomes" id="UP000237968"/>
    </source>
</evidence>
<feature type="transmembrane region" description="Helical" evidence="2">
    <location>
        <begin position="371"/>
        <end position="390"/>
    </location>
</feature>
<comment type="caution">
    <text evidence="3">The sequence shown here is derived from an EMBL/GenBank/DDBJ whole genome shotgun (WGS) entry which is preliminary data.</text>
</comment>
<organism evidence="3 4">
    <name type="scientific">Enhygromyxa salina</name>
    <dbReference type="NCBI Taxonomy" id="215803"/>
    <lineage>
        <taxon>Bacteria</taxon>
        <taxon>Pseudomonadati</taxon>
        <taxon>Myxococcota</taxon>
        <taxon>Polyangia</taxon>
        <taxon>Nannocystales</taxon>
        <taxon>Nannocystaceae</taxon>
        <taxon>Enhygromyxa</taxon>
    </lineage>
</organism>
<feature type="region of interest" description="Disordered" evidence="1">
    <location>
        <begin position="1"/>
        <end position="20"/>
    </location>
</feature>
<dbReference type="EMBL" id="PVNK01000149">
    <property type="protein sequence ID" value="PRP97683.1"/>
    <property type="molecule type" value="Genomic_DNA"/>
</dbReference>
<gene>
    <name evidence="3" type="ORF">ENSA5_31900</name>
</gene>
<feature type="transmembrane region" description="Helical" evidence="2">
    <location>
        <begin position="295"/>
        <end position="316"/>
    </location>
</feature>
<evidence type="ECO:0008006" key="5">
    <source>
        <dbReference type="Google" id="ProtNLM"/>
    </source>
</evidence>
<dbReference type="AlphaFoldDB" id="A0A2S9XXW6"/>
<accession>A0A2S9XXW6</accession>
<name>A0A2S9XXW6_9BACT</name>
<evidence type="ECO:0000256" key="1">
    <source>
        <dbReference type="SAM" id="MobiDB-lite"/>
    </source>
</evidence>
<feature type="transmembrane region" description="Helical" evidence="2">
    <location>
        <begin position="106"/>
        <end position="127"/>
    </location>
</feature>
<feature type="transmembrane region" description="Helical" evidence="2">
    <location>
        <begin position="237"/>
        <end position="256"/>
    </location>
</feature>
<keyword evidence="2" id="KW-0472">Membrane</keyword>
<keyword evidence="2" id="KW-1133">Transmembrane helix</keyword>
<feature type="transmembrane region" description="Helical" evidence="2">
    <location>
        <begin position="340"/>
        <end position="359"/>
    </location>
</feature>
<keyword evidence="2" id="KW-0812">Transmembrane</keyword>
<feature type="transmembrane region" description="Helical" evidence="2">
    <location>
        <begin position="395"/>
        <end position="414"/>
    </location>
</feature>
<protein>
    <recommendedName>
        <fullName evidence="5">Glycosyltransferase RgtA/B/C/D-like domain-containing protein</fullName>
    </recommendedName>
</protein>
<reference evidence="3 4" key="1">
    <citation type="submission" date="2018-03" db="EMBL/GenBank/DDBJ databases">
        <title>Draft Genome Sequences of the Obligatory Marine Myxobacteria Enhygromyxa salina SWB005.</title>
        <authorList>
            <person name="Poehlein A."/>
            <person name="Moghaddam J.A."/>
            <person name="Harms H."/>
            <person name="Alanjari M."/>
            <person name="Koenig G.M."/>
            <person name="Daniel R."/>
            <person name="Schaeberle T.F."/>
        </authorList>
    </citation>
    <scope>NUCLEOTIDE SEQUENCE [LARGE SCALE GENOMIC DNA]</scope>
    <source>
        <strain evidence="3 4">SWB005</strain>
    </source>
</reference>
<evidence type="ECO:0000313" key="3">
    <source>
        <dbReference type="EMBL" id="PRP97683.1"/>
    </source>
</evidence>
<dbReference type="RefSeq" id="WP_106392548.1">
    <property type="nucleotide sequence ID" value="NZ_PVNK01000149.1"/>
</dbReference>
<feature type="transmembrane region" description="Helical" evidence="2">
    <location>
        <begin position="197"/>
        <end position="216"/>
    </location>
</feature>